<proteinExistence type="inferred from homology"/>
<evidence type="ECO:0000256" key="1">
    <source>
        <dbReference type="ARBA" id="ARBA00022741"/>
    </source>
</evidence>
<feature type="domain" description="Cytidyltransferase-like" evidence="3">
    <location>
        <begin position="10"/>
        <end position="146"/>
    </location>
</feature>
<keyword evidence="1" id="KW-0547">Nucleotide-binding</keyword>
<evidence type="ECO:0000259" key="3">
    <source>
        <dbReference type="Pfam" id="PF01467"/>
    </source>
</evidence>
<dbReference type="SUPFAM" id="SSF52374">
    <property type="entry name" value="Nucleotidylyl transferase"/>
    <property type="match status" value="1"/>
</dbReference>
<comment type="caution">
    <text evidence="4">The sequence shown here is derived from an EMBL/GenBank/DDBJ whole genome shotgun (WGS) entry which is preliminary data.</text>
</comment>
<dbReference type="InterPro" id="IPR007164">
    <property type="entry name" value="GTP-dep_dephospho-CoA_kin"/>
</dbReference>
<dbReference type="GO" id="GO:0005525">
    <property type="term" value="F:GTP binding"/>
    <property type="evidence" value="ECO:0007669"/>
    <property type="project" value="UniProtKB-KW"/>
</dbReference>
<protein>
    <recommendedName>
        <fullName evidence="3">Cytidyltransferase-like domain-containing protein</fullName>
    </recommendedName>
</protein>
<keyword evidence="2" id="KW-0342">GTP-binding</keyword>
<dbReference type="Gene3D" id="3.40.50.620">
    <property type="entry name" value="HUPs"/>
    <property type="match status" value="1"/>
</dbReference>
<dbReference type="Pfam" id="PF01467">
    <property type="entry name" value="CTP_transf_like"/>
    <property type="match status" value="1"/>
</dbReference>
<dbReference type="PANTHER" id="PTHR40732:SF1">
    <property type="entry name" value="GTP-DEPENDENT DEPHOSPHO-COA KINASE"/>
    <property type="match status" value="1"/>
</dbReference>
<gene>
    <name evidence="4" type="ORF">A2785_00450</name>
</gene>
<dbReference type="Pfam" id="PF04019">
    <property type="entry name" value="DUF359"/>
    <property type="match status" value="1"/>
</dbReference>
<dbReference type="InterPro" id="IPR014729">
    <property type="entry name" value="Rossmann-like_a/b/a_fold"/>
</dbReference>
<dbReference type="NCBIfam" id="TIGR00125">
    <property type="entry name" value="cyt_tran_rel"/>
    <property type="match status" value="1"/>
</dbReference>
<organism evidence="4 5">
    <name type="scientific">Candidatus Chisholmbacteria bacterium RIFCSPHIGHO2_01_FULL_49_18</name>
    <dbReference type="NCBI Taxonomy" id="1797590"/>
    <lineage>
        <taxon>Bacteria</taxon>
        <taxon>Candidatus Chisholmiibacteriota</taxon>
    </lineage>
</organism>
<dbReference type="EMBL" id="MHCI01000003">
    <property type="protein sequence ID" value="OGY17327.1"/>
    <property type="molecule type" value="Genomic_DNA"/>
</dbReference>
<sequence>MKTEFTHLALGGTFDRFHRGHREFLEEAFRLSETVTIGITGDAFARKLHAGEKIQPFLKRSRRVGKFLERRGLGKRGRMAEINTIHGPTLKDESVEALLVTQSTLPGAVDINTQRRALGKKHLEVVRLPLVKSADGNLLSSKRIRDGEVNREGVVFLDQLLNDAPVILPQEFRANFREPFGKVFPHHGTNIYASMEPVAKEIRRRSLRPIVSVGDLVTHALLKIGVEPKIVIIDFMVQRQKRFSSLSDIGSLSHYAKQEVRNQSGTIAKKLVQLIHKALKQNRSAIVVKGEEDLAVLPSILLAPLGTVVVYGHFQEGIIAVEVTEKKKQESLKLLQQLTRISREE</sequence>
<dbReference type="GO" id="GO:0015937">
    <property type="term" value="P:coenzyme A biosynthetic process"/>
    <property type="evidence" value="ECO:0007669"/>
    <property type="project" value="InterPro"/>
</dbReference>
<evidence type="ECO:0000313" key="5">
    <source>
        <dbReference type="Proteomes" id="UP000179069"/>
    </source>
</evidence>
<dbReference type="AlphaFoldDB" id="A0A1G1VQ18"/>
<dbReference type="GO" id="GO:0016301">
    <property type="term" value="F:kinase activity"/>
    <property type="evidence" value="ECO:0007669"/>
    <property type="project" value="InterPro"/>
</dbReference>
<name>A0A1G1VQ18_9BACT</name>
<accession>A0A1G1VQ18</accession>
<dbReference type="Proteomes" id="UP000179069">
    <property type="component" value="Unassembled WGS sequence"/>
</dbReference>
<evidence type="ECO:0000256" key="2">
    <source>
        <dbReference type="ARBA" id="ARBA00023134"/>
    </source>
</evidence>
<reference evidence="4 5" key="1">
    <citation type="journal article" date="2016" name="Nat. Commun.">
        <title>Thousands of microbial genomes shed light on interconnected biogeochemical processes in an aquifer system.</title>
        <authorList>
            <person name="Anantharaman K."/>
            <person name="Brown C.T."/>
            <person name="Hug L.A."/>
            <person name="Sharon I."/>
            <person name="Castelle C.J."/>
            <person name="Probst A.J."/>
            <person name="Thomas B.C."/>
            <person name="Singh A."/>
            <person name="Wilkins M.J."/>
            <person name="Karaoz U."/>
            <person name="Brodie E.L."/>
            <person name="Williams K.H."/>
            <person name="Hubbard S.S."/>
            <person name="Banfield J.F."/>
        </authorList>
    </citation>
    <scope>NUCLEOTIDE SEQUENCE [LARGE SCALE GENOMIC DNA]</scope>
</reference>
<evidence type="ECO:0000313" key="4">
    <source>
        <dbReference type="EMBL" id="OGY17327.1"/>
    </source>
</evidence>
<dbReference type="HAMAP" id="MF_00590">
    <property type="entry name" value="Dephospho_CoA_kinase_GTP_dep"/>
    <property type="match status" value="1"/>
</dbReference>
<dbReference type="PANTHER" id="PTHR40732">
    <property type="entry name" value="UPF0218 PROTEIN TK1697"/>
    <property type="match status" value="1"/>
</dbReference>
<dbReference type="InterPro" id="IPR004821">
    <property type="entry name" value="Cyt_trans-like"/>
</dbReference>
<dbReference type="NCBIfam" id="NF001985">
    <property type="entry name" value="PRK00777.1"/>
    <property type="match status" value="1"/>
</dbReference>